<dbReference type="OrthoDB" id="5869583at2759"/>
<reference evidence="1 2" key="1">
    <citation type="submission" date="2018-11" db="EMBL/GenBank/DDBJ databases">
        <authorList>
            <consortium name="Pathogen Informatics"/>
        </authorList>
    </citation>
    <scope>NUCLEOTIDE SEQUENCE [LARGE SCALE GENOMIC DNA]</scope>
</reference>
<sequence length="74" mass="8333">MTAVGLTQVIANVLTVFEDTKIAQGVGQHTRLGVVTYGEKATRYDLNEFQSYEDACQKLWEIDCGNDMYPNLMQ</sequence>
<dbReference type="EMBL" id="UYRV01018187">
    <property type="protein sequence ID" value="VDK64368.1"/>
    <property type="molecule type" value="Genomic_DNA"/>
</dbReference>
<protein>
    <recommendedName>
        <fullName evidence="3">VWFA domain-containing protein</fullName>
    </recommendedName>
</protein>
<dbReference type="AlphaFoldDB" id="A0A3P6TER6"/>
<evidence type="ECO:0000313" key="1">
    <source>
        <dbReference type="EMBL" id="VDK64368.1"/>
    </source>
</evidence>
<dbReference type="Proteomes" id="UP000271889">
    <property type="component" value="Unassembled WGS sequence"/>
</dbReference>
<accession>A0A3P6TER6</accession>
<keyword evidence="2" id="KW-1185">Reference proteome</keyword>
<evidence type="ECO:0000313" key="2">
    <source>
        <dbReference type="Proteomes" id="UP000271889"/>
    </source>
</evidence>
<name>A0A3P6TER6_CYLGO</name>
<proteinExistence type="predicted"/>
<evidence type="ECO:0008006" key="3">
    <source>
        <dbReference type="Google" id="ProtNLM"/>
    </source>
</evidence>
<organism evidence="1 2">
    <name type="scientific">Cylicostephanus goldi</name>
    <name type="common">Nematode worm</name>
    <dbReference type="NCBI Taxonomy" id="71465"/>
    <lineage>
        <taxon>Eukaryota</taxon>
        <taxon>Metazoa</taxon>
        <taxon>Ecdysozoa</taxon>
        <taxon>Nematoda</taxon>
        <taxon>Chromadorea</taxon>
        <taxon>Rhabditida</taxon>
        <taxon>Rhabditina</taxon>
        <taxon>Rhabditomorpha</taxon>
        <taxon>Strongyloidea</taxon>
        <taxon>Strongylidae</taxon>
        <taxon>Cylicostephanus</taxon>
    </lineage>
</organism>
<gene>
    <name evidence="1" type="ORF">CGOC_LOCUS5855</name>
</gene>